<comment type="caution">
    <text evidence="2">The sequence shown here is derived from an EMBL/GenBank/DDBJ whole genome shotgun (WGS) entry which is preliminary data.</text>
</comment>
<dbReference type="RefSeq" id="XP_029227424.1">
    <property type="nucleotide sequence ID" value="XM_029372447.1"/>
</dbReference>
<feature type="region of interest" description="Disordered" evidence="1">
    <location>
        <begin position="530"/>
        <end position="558"/>
    </location>
</feature>
<feature type="compositionally biased region" description="Polar residues" evidence="1">
    <location>
        <begin position="241"/>
        <end position="254"/>
    </location>
</feature>
<feature type="compositionally biased region" description="Basic residues" evidence="1">
    <location>
        <begin position="539"/>
        <end position="552"/>
    </location>
</feature>
<dbReference type="AlphaFoldDB" id="A0A3R7P0Q2"/>
<proteinExistence type="predicted"/>
<name>A0A3R7P0Q2_9TRYP</name>
<sequence>MIMPELSYMLSGASEPRAGWNAAADGQGAALHASDNNSGSSFFMPNSTSSSGKASIHGGQLESNCANNNIPMNNNGSGDADAHARKDSGEPTTEYEKWIWVLDPLTRKLRVPLSQLVPTQATATTGTVPSLCISFLEGRCRHQWCRQAHVLPCAIPQLRHEALHAPTCCRLHDDPHDTSVLTSRFKYIRVVNNTGSNNANTNGDNDNDASDLISTDRVAQTVGLLRFMAHSVPPPKRRQHSQTSAKEGSNSRSADTGDLAGEADKSLGKSATDDTDDDRELVLDLPAKLICRLHLSHRCRYLEDCNNIHICRECELRLQPPSHVMTVLSTVTPATRTVTVGDTCYAATQLAVGEVTDEEFRVICEQQRHAFLPQSWGDSQSVAPHKSPLMYGGSGASSIACGSASPPMFAAGKLTADSKVTANNATSNAAVGCRMLFPGLTAGGQSGGESPISAGALLQGGQSHAGPQPVARALRIYDVRSKANQTNASSNSNNTNNNVANNILGAPSCGNVAKNNMGGSGAKNHCNGGVRGAGGSGGHHPHGHHHVSRHAAVKGANS</sequence>
<evidence type="ECO:0000256" key="1">
    <source>
        <dbReference type="SAM" id="MobiDB-lite"/>
    </source>
</evidence>
<keyword evidence="3" id="KW-1185">Reference proteome</keyword>
<feature type="compositionally biased region" description="Low complexity" evidence="1">
    <location>
        <begin position="64"/>
        <end position="75"/>
    </location>
</feature>
<dbReference type="Proteomes" id="UP000284403">
    <property type="component" value="Unassembled WGS sequence"/>
</dbReference>
<evidence type="ECO:0000313" key="2">
    <source>
        <dbReference type="EMBL" id="RNF15256.1"/>
    </source>
</evidence>
<reference evidence="2 3" key="1">
    <citation type="journal article" date="2018" name="BMC Genomics">
        <title>Genomic comparison of Trypanosoma conorhini and Trypanosoma rangeli to Trypanosoma cruzi strains of high and low virulence.</title>
        <authorList>
            <person name="Bradwell K.R."/>
            <person name="Koparde V.N."/>
            <person name="Matveyev A.V."/>
            <person name="Serrano M.G."/>
            <person name="Alves J.M."/>
            <person name="Parikh H."/>
            <person name="Huang B."/>
            <person name="Lee V."/>
            <person name="Espinosa-Alvarez O."/>
            <person name="Ortiz P.A."/>
            <person name="Costa-Martins A.G."/>
            <person name="Teixeira M.M."/>
            <person name="Buck G.A."/>
        </authorList>
    </citation>
    <scope>NUCLEOTIDE SEQUENCE [LARGE SCALE GENOMIC DNA]</scope>
    <source>
        <strain evidence="2 3">025E</strain>
    </source>
</reference>
<gene>
    <name evidence="2" type="ORF">Tco025E_05553</name>
</gene>
<feature type="region of interest" description="Disordered" evidence="1">
    <location>
        <begin position="41"/>
        <end position="89"/>
    </location>
</feature>
<evidence type="ECO:0008006" key="4">
    <source>
        <dbReference type="Google" id="ProtNLM"/>
    </source>
</evidence>
<evidence type="ECO:0000313" key="3">
    <source>
        <dbReference type="Proteomes" id="UP000284403"/>
    </source>
</evidence>
<organism evidence="2 3">
    <name type="scientific">Trypanosoma conorhini</name>
    <dbReference type="NCBI Taxonomy" id="83891"/>
    <lineage>
        <taxon>Eukaryota</taxon>
        <taxon>Discoba</taxon>
        <taxon>Euglenozoa</taxon>
        <taxon>Kinetoplastea</taxon>
        <taxon>Metakinetoplastina</taxon>
        <taxon>Trypanosomatida</taxon>
        <taxon>Trypanosomatidae</taxon>
        <taxon>Trypanosoma</taxon>
    </lineage>
</organism>
<feature type="compositionally biased region" description="Basic and acidic residues" evidence="1">
    <location>
        <begin position="80"/>
        <end position="89"/>
    </location>
</feature>
<dbReference type="InterPro" id="IPR053125">
    <property type="entry name" value="RNA-bd_mRNA_stabilization_reg"/>
</dbReference>
<dbReference type="PANTHER" id="PTHR37035">
    <property type="entry name" value="C3H1-TYPE DOMAIN-CONTAINING PROTEIN-RELATED"/>
    <property type="match status" value="1"/>
</dbReference>
<feature type="region of interest" description="Disordered" evidence="1">
    <location>
        <begin position="229"/>
        <end position="277"/>
    </location>
</feature>
<dbReference type="EMBL" id="MKKU01000333">
    <property type="protein sequence ID" value="RNF15256.1"/>
    <property type="molecule type" value="Genomic_DNA"/>
</dbReference>
<feature type="compositionally biased region" description="Low complexity" evidence="1">
    <location>
        <begin position="41"/>
        <end position="52"/>
    </location>
</feature>
<dbReference type="GeneID" id="40319164"/>
<dbReference type="OrthoDB" id="270661at2759"/>
<protein>
    <recommendedName>
        <fullName evidence="4">C3H1-type domain-containing protein</fullName>
    </recommendedName>
</protein>
<accession>A0A3R7P0Q2</accession>
<dbReference type="PANTHER" id="PTHR37035:SF4">
    <property type="entry name" value="C3H1-TYPE DOMAIN-CONTAINING PROTEIN"/>
    <property type="match status" value="1"/>
</dbReference>